<keyword evidence="2" id="KW-1185">Reference proteome</keyword>
<comment type="caution">
    <text evidence="1">The sequence shown here is derived from an EMBL/GenBank/DDBJ whole genome shotgun (WGS) entry which is preliminary data.</text>
</comment>
<name>A0ABV8FWE4_9ACTN</name>
<organism evidence="1 2">
    <name type="scientific">Nocardiopsis sediminis</name>
    <dbReference type="NCBI Taxonomy" id="1778267"/>
    <lineage>
        <taxon>Bacteria</taxon>
        <taxon>Bacillati</taxon>
        <taxon>Actinomycetota</taxon>
        <taxon>Actinomycetes</taxon>
        <taxon>Streptosporangiales</taxon>
        <taxon>Nocardiopsidaceae</taxon>
        <taxon>Nocardiopsis</taxon>
    </lineage>
</organism>
<dbReference type="RefSeq" id="WP_378537282.1">
    <property type="nucleotide sequence ID" value="NZ_JBHSBH010000015.1"/>
</dbReference>
<proteinExistence type="predicted"/>
<sequence length="49" mass="5288">MGPFIFLVQAEIIAASAMLTRGGLNPGIHEIGPTDRAAIAATWLDYFNR</sequence>
<evidence type="ECO:0000313" key="2">
    <source>
        <dbReference type="Proteomes" id="UP001595847"/>
    </source>
</evidence>
<reference evidence="2" key="1">
    <citation type="journal article" date="2019" name="Int. J. Syst. Evol. Microbiol.">
        <title>The Global Catalogue of Microorganisms (GCM) 10K type strain sequencing project: providing services to taxonomists for standard genome sequencing and annotation.</title>
        <authorList>
            <consortium name="The Broad Institute Genomics Platform"/>
            <consortium name="The Broad Institute Genome Sequencing Center for Infectious Disease"/>
            <person name="Wu L."/>
            <person name="Ma J."/>
        </authorList>
    </citation>
    <scope>NUCLEOTIDE SEQUENCE [LARGE SCALE GENOMIC DNA]</scope>
    <source>
        <strain evidence="2">TBRC 1826</strain>
    </source>
</reference>
<accession>A0ABV8FWE4</accession>
<evidence type="ECO:0000313" key="1">
    <source>
        <dbReference type="EMBL" id="MFC3999060.1"/>
    </source>
</evidence>
<gene>
    <name evidence="1" type="ORF">ACFOVU_24290</name>
</gene>
<dbReference type="Proteomes" id="UP001595847">
    <property type="component" value="Unassembled WGS sequence"/>
</dbReference>
<dbReference type="EMBL" id="JBHSBH010000015">
    <property type="protein sequence ID" value="MFC3999060.1"/>
    <property type="molecule type" value="Genomic_DNA"/>
</dbReference>
<protein>
    <submittedName>
        <fullName evidence="1">Uncharacterized protein</fullName>
    </submittedName>
</protein>